<gene>
    <name evidence="8" type="primary">dnaJ_4</name>
    <name evidence="8" type="ORF">BSF38_05344</name>
</gene>
<dbReference type="InterPro" id="IPR036869">
    <property type="entry name" value="J_dom_sf"/>
</dbReference>
<evidence type="ECO:0000256" key="1">
    <source>
        <dbReference type="ARBA" id="ARBA00022723"/>
    </source>
</evidence>
<dbReference type="PRINTS" id="PR00625">
    <property type="entry name" value="JDOMAIN"/>
</dbReference>
<dbReference type="GO" id="GO:0005737">
    <property type="term" value="C:cytoplasm"/>
    <property type="evidence" value="ECO:0007669"/>
    <property type="project" value="TreeGrafter"/>
</dbReference>
<protein>
    <submittedName>
        <fullName evidence="8">Chaperone protein DnaJ</fullName>
    </submittedName>
</protein>
<evidence type="ECO:0000256" key="6">
    <source>
        <dbReference type="SAM" id="MobiDB-lite"/>
    </source>
</evidence>
<keyword evidence="9" id="KW-1185">Reference proteome</keyword>
<dbReference type="GO" id="GO:0051082">
    <property type="term" value="F:unfolded protein binding"/>
    <property type="evidence" value="ECO:0007669"/>
    <property type="project" value="InterPro"/>
</dbReference>
<feature type="domain" description="J" evidence="7">
    <location>
        <begin position="5"/>
        <end position="70"/>
    </location>
</feature>
<dbReference type="Gene3D" id="1.10.287.110">
    <property type="entry name" value="DnaJ domain"/>
    <property type="match status" value="1"/>
</dbReference>
<dbReference type="InterPro" id="IPR001623">
    <property type="entry name" value="DnaJ_domain"/>
</dbReference>
<dbReference type="RefSeq" id="WP_076350079.1">
    <property type="nucleotide sequence ID" value="NZ_CP019082.1"/>
</dbReference>
<dbReference type="PROSITE" id="PS50076">
    <property type="entry name" value="DNAJ_2"/>
    <property type="match status" value="1"/>
</dbReference>
<evidence type="ECO:0000256" key="2">
    <source>
        <dbReference type="ARBA" id="ARBA00022737"/>
    </source>
</evidence>
<dbReference type="KEGG" id="pbor:BSF38_05344"/>
<evidence type="ECO:0000256" key="3">
    <source>
        <dbReference type="ARBA" id="ARBA00022771"/>
    </source>
</evidence>
<dbReference type="Pfam" id="PF01556">
    <property type="entry name" value="DnaJ_C"/>
    <property type="match status" value="1"/>
</dbReference>
<dbReference type="Pfam" id="PF00226">
    <property type="entry name" value="DnaJ"/>
    <property type="match status" value="1"/>
</dbReference>
<evidence type="ECO:0000313" key="9">
    <source>
        <dbReference type="Proteomes" id="UP000186309"/>
    </source>
</evidence>
<dbReference type="InterPro" id="IPR018253">
    <property type="entry name" value="DnaJ_domain_CS"/>
</dbReference>
<evidence type="ECO:0000256" key="4">
    <source>
        <dbReference type="ARBA" id="ARBA00022833"/>
    </source>
</evidence>
<dbReference type="PROSITE" id="PS00636">
    <property type="entry name" value="DNAJ_1"/>
    <property type="match status" value="1"/>
</dbReference>
<dbReference type="SUPFAM" id="SSF46565">
    <property type="entry name" value="Chaperone J-domain"/>
    <property type="match status" value="1"/>
</dbReference>
<dbReference type="InterPro" id="IPR008971">
    <property type="entry name" value="HSP40/DnaJ_pept-bd"/>
</dbReference>
<dbReference type="PANTHER" id="PTHR43096">
    <property type="entry name" value="DNAJ HOMOLOG 1, MITOCHONDRIAL-RELATED"/>
    <property type="match status" value="1"/>
</dbReference>
<proteinExistence type="predicted"/>
<keyword evidence="1" id="KW-0479">Metal-binding</keyword>
<reference evidence="9" key="1">
    <citation type="submission" date="2016-12" db="EMBL/GenBank/DDBJ databases">
        <title>Comparative genomics of four Isosphaeraceae planctomycetes: a common pool of plasmids and glycoside hydrolase genes.</title>
        <authorList>
            <person name="Ivanova A."/>
        </authorList>
    </citation>
    <scope>NUCLEOTIDE SEQUENCE [LARGE SCALE GENOMIC DNA]</scope>
    <source>
        <strain evidence="9">PX4</strain>
    </source>
</reference>
<dbReference type="CDD" id="cd10747">
    <property type="entry name" value="DnaJ_C"/>
    <property type="match status" value="1"/>
</dbReference>
<sequence length="325" mass="34459">MPERDYYEVLGVARDATPEAIKKAYRSLARKHHPDVNPGDKAAEKQFKEVQQAYDVLADQEKRSMYDRYGAAGFEGMAAAGPRTSASEWTARFGEPGGEAVDFSEFFGSFGQGGHGGGDAEGGAGIFEDLLGRMRGGRAAAKPRGGRGVEARLAIPFLTAVRGGETSIDVQRGDGKRESLVVKIPPGVDTGAKLRLKGQGEPGPKGTPAGDMTIEIAVEPHPYFKRDGRNLQVEVPVSIGEAVLGARIEVPSLDGLKSMTIPPGSSSGQKLRLKGQGVPASGGKPEGDLFVVLKVVVPKNVDEAGKRLIQEFADLVKQTPRAGLW</sequence>
<dbReference type="PANTHER" id="PTHR43096:SF52">
    <property type="entry name" value="DNAJ HOMOLOG 1, MITOCHONDRIAL-RELATED"/>
    <property type="match status" value="1"/>
</dbReference>
<dbReference type="FunFam" id="2.60.260.20:FF:000005">
    <property type="entry name" value="Chaperone protein dnaJ 1, mitochondrial"/>
    <property type="match status" value="1"/>
</dbReference>
<evidence type="ECO:0000313" key="8">
    <source>
        <dbReference type="EMBL" id="APW63768.1"/>
    </source>
</evidence>
<evidence type="ECO:0000256" key="5">
    <source>
        <dbReference type="ARBA" id="ARBA00023186"/>
    </source>
</evidence>
<name>A0A1U7CXZ7_9BACT</name>
<keyword evidence="4" id="KW-0862">Zinc</keyword>
<dbReference type="GO" id="GO:0008270">
    <property type="term" value="F:zinc ion binding"/>
    <property type="evidence" value="ECO:0007669"/>
    <property type="project" value="UniProtKB-KW"/>
</dbReference>
<organism evidence="8 9">
    <name type="scientific">Paludisphaera borealis</name>
    <dbReference type="NCBI Taxonomy" id="1387353"/>
    <lineage>
        <taxon>Bacteria</taxon>
        <taxon>Pseudomonadati</taxon>
        <taxon>Planctomycetota</taxon>
        <taxon>Planctomycetia</taxon>
        <taxon>Isosphaerales</taxon>
        <taxon>Isosphaeraceae</taxon>
        <taxon>Paludisphaera</taxon>
    </lineage>
</organism>
<dbReference type="Gene3D" id="2.60.260.20">
    <property type="entry name" value="Urease metallochaperone UreE, N-terminal domain"/>
    <property type="match status" value="2"/>
</dbReference>
<keyword evidence="2" id="KW-0677">Repeat</keyword>
<dbReference type="Proteomes" id="UP000186309">
    <property type="component" value="Chromosome"/>
</dbReference>
<accession>A0A1U7CXZ7</accession>
<dbReference type="EMBL" id="CP019082">
    <property type="protein sequence ID" value="APW63768.1"/>
    <property type="molecule type" value="Genomic_DNA"/>
</dbReference>
<feature type="region of interest" description="Disordered" evidence="6">
    <location>
        <begin position="259"/>
        <end position="280"/>
    </location>
</feature>
<dbReference type="SMART" id="SM00271">
    <property type="entry name" value="DnaJ"/>
    <property type="match status" value="1"/>
</dbReference>
<dbReference type="InterPro" id="IPR002939">
    <property type="entry name" value="DnaJ_C"/>
</dbReference>
<dbReference type="CDD" id="cd06257">
    <property type="entry name" value="DnaJ"/>
    <property type="match status" value="1"/>
</dbReference>
<keyword evidence="5" id="KW-0143">Chaperone</keyword>
<dbReference type="OrthoDB" id="9779889at2"/>
<dbReference type="SUPFAM" id="SSF49493">
    <property type="entry name" value="HSP40/DnaJ peptide-binding domain"/>
    <property type="match status" value="2"/>
</dbReference>
<dbReference type="GO" id="GO:0042026">
    <property type="term" value="P:protein refolding"/>
    <property type="evidence" value="ECO:0007669"/>
    <property type="project" value="TreeGrafter"/>
</dbReference>
<keyword evidence="3" id="KW-0863">Zinc-finger</keyword>
<evidence type="ECO:0000259" key="7">
    <source>
        <dbReference type="PROSITE" id="PS50076"/>
    </source>
</evidence>
<dbReference type="AlphaFoldDB" id="A0A1U7CXZ7"/>
<feature type="region of interest" description="Disordered" evidence="6">
    <location>
        <begin position="191"/>
        <end position="211"/>
    </location>
</feature>
<dbReference type="STRING" id="1387353.BSF38_05344"/>